<dbReference type="STRING" id="561180.BIFGAL_02743"/>
<organism evidence="11 13">
    <name type="scientific">Bifidobacterium gallicum DSM 20093 = LMG 11596</name>
    <dbReference type="NCBI Taxonomy" id="561180"/>
    <lineage>
        <taxon>Bacteria</taxon>
        <taxon>Bacillati</taxon>
        <taxon>Actinomycetota</taxon>
        <taxon>Actinomycetes</taxon>
        <taxon>Bifidobacteriales</taxon>
        <taxon>Bifidobacteriaceae</taxon>
        <taxon>Bifidobacterium</taxon>
    </lineage>
</organism>
<comment type="catalytic activity">
    <reaction evidence="8">
        <text>cholate + taurine = taurocholate + H2O</text>
        <dbReference type="Rhea" id="RHEA:47108"/>
        <dbReference type="ChEBI" id="CHEBI:15377"/>
        <dbReference type="ChEBI" id="CHEBI:29747"/>
        <dbReference type="ChEBI" id="CHEBI:36257"/>
        <dbReference type="ChEBI" id="CHEBI:507393"/>
    </reaction>
    <physiologicalReaction direction="right-to-left" evidence="8">
        <dbReference type="Rhea" id="RHEA:47110"/>
    </physiologicalReaction>
</comment>
<feature type="domain" description="Choloylglycine hydrolase/NAAA C-terminal" evidence="10">
    <location>
        <begin position="2"/>
        <end position="309"/>
    </location>
</feature>
<dbReference type="InterPro" id="IPR047711">
    <property type="entry name" value="CBAH"/>
</dbReference>
<dbReference type="InterPro" id="IPR029055">
    <property type="entry name" value="Ntn_hydrolases_N"/>
</dbReference>
<name>D1NSI6_9BIFI</name>
<reference evidence="11 13" key="1">
    <citation type="submission" date="2009-11" db="EMBL/GenBank/DDBJ databases">
        <authorList>
            <person name="Weinstock G."/>
            <person name="Sodergren E."/>
            <person name="Clifton S."/>
            <person name="Fulton L."/>
            <person name="Fulton B."/>
            <person name="Courtney L."/>
            <person name="Fronick C."/>
            <person name="Harrison M."/>
            <person name="Strong C."/>
            <person name="Farmer C."/>
            <person name="Delahaunty K."/>
            <person name="Markovic C."/>
            <person name="Hall O."/>
            <person name="Minx P."/>
            <person name="Tomlinson C."/>
            <person name="Mitreva M."/>
            <person name="Nelson J."/>
            <person name="Hou S."/>
            <person name="Wollam A."/>
            <person name="Pepin K.H."/>
            <person name="Johnson M."/>
            <person name="Bhonagiri V."/>
            <person name="Nash W.E."/>
            <person name="Warren W."/>
            <person name="Chinwalla A."/>
            <person name="Mardis E.R."/>
            <person name="Wilson R.K."/>
        </authorList>
    </citation>
    <scope>NUCLEOTIDE SEQUENCE [LARGE SCALE GENOMIC DNA]</scope>
    <source>
        <strain evidence="11 13">DSM 20093</strain>
    </source>
</reference>
<protein>
    <recommendedName>
        <fullName evidence="5">choloylglycine hydrolase</fullName>
        <ecNumber evidence="5">3.5.1.24</ecNumber>
    </recommendedName>
    <alternativeName>
        <fullName evidence="6">Bile salt hydrolase</fullName>
    </alternativeName>
    <alternativeName>
        <fullName evidence="7">Choloylglycine hydrolase</fullName>
    </alternativeName>
</protein>
<evidence type="ECO:0000313" key="13">
    <source>
        <dbReference type="Proteomes" id="UP000003656"/>
    </source>
</evidence>
<evidence type="ECO:0000313" key="14">
    <source>
        <dbReference type="Proteomes" id="UP000029074"/>
    </source>
</evidence>
<dbReference type="PANTHER" id="PTHR35527:SF2">
    <property type="entry name" value="HYDROLASE"/>
    <property type="match status" value="1"/>
</dbReference>
<dbReference type="GO" id="GO:0006629">
    <property type="term" value="P:lipid metabolic process"/>
    <property type="evidence" value="ECO:0007669"/>
    <property type="project" value="UniProtKB-KW"/>
</dbReference>
<evidence type="ECO:0000256" key="2">
    <source>
        <dbReference type="ARBA" id="ARBA00006625"/>
    </source>
</evidence>
<evidence type="ECO:0000313" key="12">
    <source>
        <dbReference type="EMBL" id="KFI58699.1"/>
    </source>
</evidence>
<dbReference type="PANTHER" id="PTHR35527">
    <property type="entry name" value="CHOLOYLGLYCINE HYDROLASE"/>
    <property type="match status" value="1"/>
</dbReference>
<dbReference type="CDD" id="cd00542">
    <property type="entry name" value="Ntn_PVA"/>
    <property type="match status" value="1"/>
</dbReference>
<evidence type="ECO:0000256" key="6">
    <source>
        <dbReference type="ARBA" id="ARBA00044804"/>
    </source>
</evidence>
<dbReference type="Proteomes" id="UP000003656">
    <property type="component" value="Unassembled WGS sequence"/>
</dbReference>
<evidence type="ECO:0000259" key="10">
    <source>
        <dbReference type="Pfam" id="PF02275"/>
    </source>
</evidence>
<evidence type="ECO:0000256" key="5">
    <source>
        <dbReference type="ARBA" id="ARBA00044769"/>
    </source>
</evidence>
<comment type="pathway">
    <text evidence="1">Lipid metabolism; bile acid biosynthesis.</text>
</comment>
<dbReference type="SUPFAM" id="SSF56235">
    <property type="entry name" value="N-terminal nucleophile aminohydrolases (Ntn hydrolases)"/>
    <property type="match status" value="1"/>
</dbReference>
<dbReference type="Gene3D" id="3.60.60.10">
    <property type="entry name" value="Penicillin V Acylase, Chain A"/>
    <property type="match status" value="1"/>
</dbReference>
<evidence type="ECO:0000256" key="4">
    <source>
        <dbReference type="ARBA" id="ARBA00023098"/>
    </source>
</evidence>
<comment type="catalytic activity">
    <reaction evidence="9">
        <text>taurodeoxycholate + H2O = deoxycholate + taurine</text>
        <dbReference type="Rhea" id="RHEA:47556"/>
        <dbReference type="ChEBI" id="CHEBI:15377"/>
        <dbReference type="ChEBI" id="CHEBI:23614"/>
        <dbReference type="ChEBI" id="CHEBI:36261"/>
        <dbReference type="ChEBI" id="CHEBI:507393"/>
    </reaction>
    <physiologicalReaction direction="left-to-right" evidence="9">
        <dbReference type="Rhea" id="RHEA:47557"/>
    </physiologicalReaction>
</comment>
<dbReference type="AlphaFoldDB" id="D1NSI6"/>
<dbReference type="eggNOG" id="COG3049">
    <property type="taxonomic scope" value="Bacteria"/>
</dbReference>
<reference evidence="12 14" key="2">
    <citation type="submission" date="2014-03" db="EMBL/GenBank/DDBJ databases">
        <title>Genomics of Bifidobacteria.</title>
        <authorList>
            <person name="Ventura M."/>
            <person name="Milani C."/>
            <person name="Lugli G.A."/>
        </authorList>
    </citation>
    <scope>NUCLEOTIDE SEQUENCE [LARGE SCALE GENOMIC DNA]</scope>
    <source>
        <strain evidence="12 14">LMG 11596</strain>
    </source>
</reference>
<keyword evidence="4" id="KW-0443">Lipid metabolism</keyword>
<dbReference type="NCBIfam" id="NF038245">
    <property type="entry name" value="bile_salt_hydro"/>
    <property type="match status" value="1"/>
</dbReference>
<keyword evidence="14" id="KW-1185">Reference proteome</keyword>
<dbReference type="EMBL" id="ABXB03000001">
    <property type="protein sequence ID" value="EFA23638.1"/>
    <property type="molecule type" value="Genomic_DNA"/>
</dbReference>
<dbReference type="InterPro" id="IPR052193">
    <property type="entry name" value="Peptidase_C59"/>
</dbReference>
<dbReference type="GO" id="GO:0045302">
    <property type="term" value="F:choloylglycine hydrolase activity"/>
    <property type="evidence" value="ECO:0007669"/>
    <property type="project" value="UniProtKB-EC"/>
</dbReference>
<accession>D1NSI6</accession>
<evidence type="ECO:0000256" key="1">
    <source>
        <dbReference type="ARBA" id="ARBA00004860"/>
    </source>
</evidence>
<comment type="similarity">
    <text evidence="2">Belongs to the peptidase C59 family.</text>
</comment>
<evidence type="ECO:0000256" key="9">
    <source>
        <dbReference type="ARBA" id="ARBA00048897"/>
    </source>
</evidence>
<dbReference type="EMBL" id="JGYW01000005">
    <property type="protein sequence ID" value="KFI58699.1"/>
    <property type="molecule type" value="Genomic_DNA"/>
</dbReference>
<dbReference type="RefSeq" id="WP_006294150.1">
    <property type="nucleotide sequence ID" value="NZ_ABXB03000001.1"/>
</dbReference>
<proteinExistence type="inferred from homology"/>
<dbReference type="MEROPS" id="C59.951"/>
<dbReference type="OrthoDB" id="1265391at2"/>
<evidence type="ECO:0000256" key="7">
    <source>
        <dbReference type="ARBA" id="ARBA00044806"/>
    </source>
</evidence>
<dbReference type="Proteomes" id="UP000029074">
    <property type="component" value="Unassembled WGS sequence"/>
</dbReference>
<evidence type="ECO:0000256" key="8">
    <source>
        <dbReference type="ARBA" id="ARBA00047285"/>
    </source>
</evidence>
<gene>
    <name evidence="12" type="ORF">BGLCM_0992</name>
    <name evidence="11" type="ORF">BIFGAL_02743</name>
</gene>
<keyword evidence="3 11" id="KW-0378">Hydrolase</keyword>
<dbReference type="EC" id="3.5.1.24" evidence="5"/>
<comment type="caution">
    <text evidence="11">The sequence shown here is derived from an EMBL/GenBank/DDBJ whole genome shotgun (WGS) entry which is preliminary data.</text>
</comment>
<evidence type="ECO:0000256" key="3">
    <source>
        <dbReference type="ARBA" id="ARBA00022801"/>
    </source>
</evidence>
<sequence>MCTGVRFTDADGNLYFGRNLDWTVDYGEKVTMTPAGFTYQTKFGAPDGKRAVLGMGITCDGIPLYFDCANENGLAVGGLNFPGYAQYEEGPVDGKTNVAAYEFPFWIARNFDTVDEAEAALKDVAIVGVPVSDEYPVSMLHWIIADKDRSIIVEYMADGLHLYHNPVDVLTNQPTFGYHLENLRNYMGAKPEFPATETWDKLELTPWGSGTSMFGLPGDYSSPSRFVRAAYANAHYPDMKGEKDNVQRLLKTLQNSAFILGGAEVAGGQFEKTIYSSCYSALTNTYYYNTYEDYTVKAHALSDFDLTSDQIQQAA</sequence>
<dbReference type="InterPro" id="IPR029132">
    <property type="entry name" value="CBAH/NAAA_C"/>
</dbReference>
<dbReference type="Pfam" id="PF02275">
    <property type="entry name" value="CBAH"/>
    <property type="match status" value="1"/>
</dbReference>
<evidence type="ECO:0000313" key="11">
    <source>
        <dbReference type="EMBL" id="EFA23638.1"/>
    </source>
</evidence>